<organism evidence="8 9">
    <name type="scientific">Anaeramoeba flamelloides</name>
    <dbReference type="NCBI Taxonomy" id="1746091"/>
    <lineage>
        <taxon>Eukaryota</taxon>
        <taxon>Metamonada</taxon>
        <taxon>Anaeramoebidae</taxon>
        <taxon>Anaeramoeba</taxon>
    </lineage>
</organism>
<evidence type="ECO:0000313" key="8">
    <source>
        <dbReference type="EMBL" id="KAJ6247146.1"/>
    </source>
</evidence>
<keyword evidence="2 6" id="KW-0812">Transmembrane</keyword>
<sequence>MIKIRIKNNKRASENFILQISSESKVLDLKQKLFEKYPDSPLTENQQIIYAGRLLKNEENLIECLSINKFLSEDTDYQQQLENKNKIIFSSKPHPDYNKKTESPNKKKNVKEKEKIQFENNEIKITKEEEEEEEKEEEEVITVHLVISNQNQQNNQDRNGNQQPINPVNRERNRLPNDIVAEERRTLSQDMLYLLRLILINLFFLQTKRLYYYSFSILIYGYFLIRSNRIYDMFPFLRTLRTRRARERLERAQRAQEEEERRRERERERERERQRKREREQERKNQNNEKEREKEKEKEKEEDINLDERIMKLKRKILEKDNQLENLEKGKHSNMDPEVIIEEETEKNKKETIQNQDLNNSESENDNGSDRIDPNGDYDDDENYQIQSAGIREIIMTFFISIWPSYEVIPFSQRRRVRITRENDN</sequence>
<dbReference type="Gene3D" id="3.10.20.90">
    <property type="entry name" value="Phosphatidylinositol 3-kinase Catalytic Subunit, Chain A, domain 1"/>
    <property type="match status" value="1"/>
</dbReference>
<accession>A0ABQ8YRB7</accession>
<feature type="compositionally biased region" description="Low complexity" evidence="5">
    <location>
        <begin position="353"/>
        <end position="362"/>
    </location>
</feature>
<comment type="subcellular location">
    <subcellularLocation>
        <location evidence="1">Membrane</location>
    </subcellularLocation>
</comment>
<evidence type="ECO:0000256" key="3">
    <source>
        <dbReference type="ARBA" id="ARBA00022989"/>
    </source>
</evidence>
<feature type="compositionally biased region" description="Low complexity" evidence="5">
    <location>
        <begin position="151"/>
        <end position="163"/>
    </location>
</feature>
<gene>
    <name evidence="8" type="ORF">M0813_18671</name>
</gene>
<dbReference type="EMBL" id="JAOAOG010000127">
    <property type="protein sequence ID" value="KAJ6247146.1"/>
    <property type="molecule type" value="Genomic_DNA"/>
</dbReference>
<dbReference type="PANTHER" id="PTHR12943">
    <property type="entry name" value="HOMOCYSTEINE-RESPONSIVE ENDOPLASMIC RETICULUM-RESIDENT UNIQUITIN-LIKE DOMAIN HERPUD PROTEIN FAMILY MEMBER"/>
    <property type="match status" value="1"/>
</dbReference>
<feature type="domain" description="Ubiquitin-like" evidence="7">
    <location>
        <begin position="2"/>
        <end position="64"/>
    </location>
</feature>
<evidence type="ECO:0000256" key="5">
    <source>
        <dbReference type="SAM" id="MobiDB-lite"/>
    </source>
</evidence>
<dbReference type="PROSITE" id="PS50053">
    <property type="entry name" value="UBIQUITIN_2"/>
    <property type="match status" value="1"/>
</dbReference>
<keyword evidence="9" id="KW-1185">Reference proteome</keyword>
<feature type="compositionally biased region" description="Basic and acidic residues" evidence="5">
    <location>
        <begin position="93"/>
        <end position="113"/>
    </location>
</feature>
<feature type="transmembrane region" description="Helical" evidence="6">
    <location>
        <begin position="210"/>
        <end position="225"/>
    </location>
</feature>
<dbReference type="Proteomes" id="UP001150062">
    <property type="component" value="Unassembled WGS sequence"/>
</dbReference>
<dbReference type="Pfam" id="PF00240">
    <property type="entry name" value="ubiquitin"/>
    <property type="match status" value="1"/>
</dbReference>
<dbReference type="InterPro" id="IPR000626">
    <property type="entry name" value="Ubiquitin-like_dom"/>
</dbReference>
<comment type="caution">
    <text evidence="8">The sequence shown here is derived from an EMBL/GenBank/DDBJ whole genome shotgun (WGS) entry which is preliminary data.</text>
</comment>
<keyword evidence="3 6" id="KW-1133">Transmembrane helix</keyword>
<feature type="region of interest" description="Disordered" evidence="5">
    <location>
        <begin position="151"/>
        <end position="176"/>
    </location>
</feature>
<evidence type="ECO:0000259" key="7">
    <source>
        <dbReference type="PROSITE" id="PS50053"/>
    </source>
</evidence>
<protein>
    <submittedName>
        <fullName evidence="8">Homocysteine-induced endoplasmic reticulum protein</fullName>
    </submittedName>
</protein>
<name>A0ABQ8YRB7_9EUKA</name>
<evidence type="ECO:0000256" key="4">
    <source>
        <dbReference type="ARBA" id="ARBA00023136"/>
    </source>
</evidence>
<feature type="region of interest" description="Disordered" evidence="5">
    <location>
        <begin position="250"/>
        <end position="302"/>
    </location>
</feature>
<dbReference type="PANTHER" id="PTHR12943:SF27">
    <property type="entry name" value="HOMOCYSTEINE-INDUCED ENDOPLASMIC RETICULUM PROTEIN, ISOFORM A"/>
    <property type="match status" value="1"/>
</dbReference>
<evidence type="ECO:0000256" key="1">
    <source>
        <dbReference type="ARBA" id="ARBA00004370"/>
    </source>
</evidence>
<evidence type="ECO:0000256" key="2">
    <source>
        <dbReference type="ARBA" id="ARBA00022692"/>
    </source>
</evidence>
<dbReference type="InterPro" id="IPR039751">
    <property type="entry name" value="HERPUD1/2"/>
</dbReference>
<evidence type="ECO:0000313" key="9">
    <source>
        <dbReference type="Proteomes" id="UP001150062"/>
    </source>
</evidence>
<proteinExistence type="predicted"/>
<dbReference type="InterPro" id="IPR029071">
    <property type="entry name" value="Ubiquitin-like_domsf"/>
</dbReference>
<keyword evidence="4 6" id="KW-0472">Membrane</keyword>
<evidence type="ECO:0000256" key="6">
    <source>
        <dbReference type="SAM" id="Phobius"/>
    </source>
</evidence>
<feature type="region of interest" description="Disordered" evidence="5">
    <location>
        <begin position="87"/>
        <end position="113"/>
    </location>
</feature>
<reference evidence="8" key="1">
    <citation type="submission" date="2022-08" db="EMBL/GenBank/DDBJ databases">
        <title>Novel sulfate-reducing endosymbionts in the free-living metamonad Anaeramoeba.</title>
        <authorList>
            <person name="Jerlstrom-Hultqvist J."/>
            <person name="Cepicka I."/>
            <person name="Gallot-Lavallee L."/>
            <person name="Salas-Leiva D."/>
            <person name="Curtis B.A."/>
            <person name="Zahonova K."/>
            <person name="Pipaliya S."/>
            <person name="Dacks J."/>
            <person name="Roger A.J."/>
        </authorList>
    </citation>
    <scope>NUCLEOTIDE SEQUENCE</scope>
    <source>
        <strain evidence="8">Schooner1</strain>
    </source>
</reference>
<dbReference type="SUPFAM" id="SSF54236">
    <property type="entry name" value="Ubiquitin-like"/>
    <property type="match status" value="1"/>
</dbReference>
<feature type="region of interest" description="Disordered" evidence="5">
    <location>
        <begin position="343"/>
        <end position="382"/>
    </location>
</feature>